<comment type="caution">
    <text evidence="3">The sequence shown here is derived from an EMBL/GenBank/DDBJ whole genome shotgun (WGS) entry which is preliminary data.</text>
</comment>
<dbReference type="InterPro" id="IPR036055">
    <property type="entry name" value="LDL_receptor-like_sf"/>
</dbReference>
<dbReference type="SUPFAM" id="SSF56436">
    <property type="entry name" value="C-type lectin-like"/>
    <property type="match status" value="1"/>
</dbReference>
<keyword evidence="1" id="KW-1015">Disulfide bond</keyword>
<dbReference type="Gene3D" id="3.10.100.10">
    <property type="entry name" value="Mannose-Binding Protein A, subunit A"/>
    <property type="match status" value="1"/>
</dbReference>
<reference evidence="3" key="1">
    <citation type="journal article" date="2023" name="G3 (Bethesda)">
        <title>A reference genome for the long-term kleptoplast-retaining sea slug Elysia crispata morphotype clarki.</title>
        <authorList>
            <person name="Eastman K.E."/>
            <person name="Pendleton A.L."/>
            <person name="Shaikh M.A."/>
            <person name="Suttiyut T."/>
            <person name="Ogas R."/>
            <person name="Tomko P."/>
            <person name="Gavelis G."/>
            <person name="Widhalm J.R."/>
            <person name="Wisecaver J.H."/>
        </authorList>
    </citation>
    <scope>NUCLEOTIDE SEQUENCE</scope>
    <source>
        <strain evidence="3">ECLA1</strain>
    </source>
</reference>
<proteinExistence type="predicted"/>
<dbReference type="InterPro" id="IPR016187">
    <property type="entry name" value="CTDL_fold"/>
</dbReference>
<keyword evidence="4" id="KW-1185">Reference proteome</keyword>
<dbReference type="InterPro" id="IPR016186">
    <property type="entry name" value="C-type_lectin-like/link_sf"/>
</dbReference>
<dbReference type="Proteomes" id="UP001283361">
    <property type="component" value="Unassembled WGS sequence"/>
</dbReference>
<sequence length="330" mass="36689">MVCPRISDVEQTLQQPYKSCYKLVPSDPPKNFALKAAEKCTASRGSLVSIETTMELNFLRAEIEQLCPSDIDGFENATMVIKGLRRNLNSLGKRFRWVNGRPLLYSYWIKGLPIGGCLNVCDAWNLNLGTWVDVGCGQLIPNGTASLCEWTTIFSEKVLEIPLPAPPDQKSIQRAINRANIGICDYQLTLYGLTGHDKDTSINVVLDCAFLCNISNCVPWSELGNGVVDCLGPEVPLDETLENMESADCEDSLLTEWAPRCVYQKDRLGELIGCRNMRHLHGCEDLVCPVGYIKCPKAYCIPLHYVFNVVIDCSFGEDELIISNITKLGL</sequence>
<evidence type="ECO:0000259" key="2">
    <source>
        <dbReference type="PROSITE" id="PS50041"/>
    </source>
</evidence>
<evidence type="ECO:0000256" key="1">
    <source>
        <dbReference type="ARBA" id="ARBA00023157"/>
    </source>
</evidence>
<dbReference type="CDD" id="cd00037">
    <property type="entry name" value="CLECT"/>
    <property type="match status" value="1"/>
</dbReference>
<evidence type="ECO:0000313" key="3">
    <source>
        <dbReference type="EMBL" id="KAK3751240.1"/>
    </source>
</evidence>
<name>A0AAE0YMX2_9GAST</name>
<evidence type="ECO:0000313" key="4">
    <source>
        <dbReference type="Proteomes" id="UP001283361"/>
    </source>
</evidence>
<dbReference type="SUPFAM" id="SSF57424">
    <property type="entry name" value="LDL receptor-like module"/>
    <property type="match status" value="1"/>
</dbReference>
<dbReference type="AlphaFoldDB" id="A0AAE0YMX2"/>
<dbReference type="InterPro" id="IPR001304">
    <property type="entry name" value="C-type_lectin-like"/>
</dbReference>
<accession>A0AAE0YMX2</accession>
<dbReference type="SMART" id="SM00034">
    <property type="entry name" value="CLECT"/>
    <property type="match status" value="1"/>
</dbReference>
<dbReference type="PROSITE" id="PS50041">
    <property type="entry name" value="C_TYPE_LECTIN_2"/>
    <property type="match status" value="1"/>
</dbReference>
<dbReference type="EMBL" id="JAWDGP010005834">
    <property type="protein sequence ID" value="KAK3751240.1"/>
    <property type="molecule type" value="Genomic_DNA"/>
</dbReference>
<organism evidence="3 4">
    <name type="scientific">Elysia crispata</name>
    <name type="common">lettuce slug</name>
    <dbReference type="NCBI Taxonomy" id="231223"/>
    <lineage>
        <taxon>Eukaryota</taxon>
        <taxon>Metazoa</taxon>
        <taxon>Spiralia</taxon>
        <taxon>Lophotrochozoa</taxon>
        <taxon>Mollusca</taxon>
        <taxon>Gastropoda</taxon>
        <taxon>Heterobranchia</taxon>
        <taxon>Euthyneura</taxon>
        <taxon>Panpulmonata</taxon>
        <taxon>Sacoglossa</taxon>
        <taxon>Placobranchoidea</taxon>
        <taxon>Plakobranchidae</taxon>
        <taxon>Elysia</taxon>
    </lineage>
</organism>
<feature type="domain" description="C-type lectin" evidence="2">
    <location>
        <begin position="20"/>
        <end position="138"/>
    </location>
</feature>
<gene>
    <name evidence="3" type="ORF">RRG08_023997</name>
</gene>
<protein>
    <recommendedName>
        <fullName evidence="2">C-type lectin domain-containing protein</fullName>
    </recommendedName>
</protein>